<dbReference type="Pfam" id="PF08518">
    <property type="entry name" value="GIT_SHD"/>
    <property type="match status" value="1"/>
</dbReference>
<dbReference type="Pfam" id="PF12937">
    <property type="entry name" value="F-box-like"/>
    <property type="match status" value="1"/>
</dbReference>
<dbReference type="InParanoid" id="A0A3N4KK23"/>
<name>A0A3N4KK23_9PEZI</name>
<dbReference type="PROSITE" id="PS50181">
    <property type="entry name" value="FBOX"/>
    <property type="match status" value="1"/>
</dbReference>
<dbReference type="InterPro" id="IPR036047">
    <property type="entry name" value="F-box-like_dom_sf"/>
</dbReference>
<dbReference type="OrthoDB" id="10309127at2759"/>
<dbReference type="InterPro" id="IPR039892">
    <property type="entry name" value="Spa2/Sph1"/>
</dbReference>
<dbReference type="Gene3D" id="1.20.1280.50">
    <property type="match status" value="1"/>
</dbReference>
<dbReference type="SUPFAM" id="SSF81383">
    <property type="entry name" value="F-box domain"/>
    <property type="match status" value="1"/>
</dbReference>
<sequence length="551" mass="62856">MMESPFQRSPISTRIISQQQWNNTVTTCGDSRCTIKQSCPISKLPTEILLQILELLHLSDINSMTRVNYRWNALALPVLYETVIISGYGTNAAVSEAAVRHVNGVTFPKGDYKLKLVQRMKFSTSSHYFSPRSVEVHEFPNLKTLTLFSLDRNCHQDSYYRMLYSVVMPSLQTIHIGLRCEAAELQFPKLFSASCVLQGLPKLEVIRYSRLRTKSEIARMGELPDEEVVVDDALGGGALVGKYDGTMTSSQLFSTYIHHLSTLPHLKTVDLDLGITPDSFVDLRGSLPSSFNILSEFLETRATQNTNVNREKKLMLLSKTQFNELITDFTDEITRRNTRSPDGHVLTSHLEPVDEYSHKRNQVRAKFATVQQQAFEELAADVHDQMLISYPQLSVPGYKHLFEPTPPFGNDSLDHVTCLNKIEQVRVLRVTPKEKRHQGLVQTLRDMQVYCATLMYESLAEYGMDKIEKLRIRMALDGPWVEILIYRDKENSEVEVVTLFSDLVLSEELGNMLLAGQRWGCYAMYRNNKRIIDSCALLEFKGKKWCPVTHI</sequence>
<accession>A0A3N4KK23</accession>
<feature type="domain" description="F-box" evidence="1">
    <location>
        <begin position="38"/>
        <end position="83"/>
    </location>
</feature>
<gene>
    <name evidence="2" type="ORF">P167DRAFT_607647</name>
</gene>
<dbReference type="Proteomes" id="UP000277580">
    <property type="component" value="Unassembled WGS sequence"/>
</dbReference>
<dbReference type="EMBL" id="ML119148">
    <property type="protein sequence ID" value="RPB09778.1"/>
    <property type="molecule type" value="Genomic_DNA"/>
</dbReference>
<evidence type="ECO:0000313" key="2">
    <source>
        <dbReference type="EMBL" id="RPB09778.1"/>
    </source>
</evidence>
<proteinExistence type="predicted"/>
<dbReference type="PANTHER" id="PTHR21601">
    <property type="entry name" value="SPA2 PROTEIN"/>
    <property type="match status" value="1"/>
</dbReference>
<protein>
    <recommendedName>
        <fullName evidence="1">F-box domain-containing protein</fullName>
    </recommendedName>
</protein>
<dbReference type="InterPro" id="IPR001810">
    <property type="entry name" value="F-box_dom"/>
</dbReference>
<dbReference type="InterPro" id="IPR013724">
    <property type="entry name" value="GIT_SHD"/>
</dbReference>
<keyword evidence="3" id="KW-1185">Reference proteome</keyword>
<reference evidence="2 3" key="1">
    <citation type="journal article" date="2018" name="Nat. Ecol. Evol.">
        <title>Pezizomycetes genomes reveal the molecular basis of ectomycorrhizal truffle lifestyle.</title>
        <authorList>
            <person name="Murat C."/>
            <person name="Payen T."/>
            <person name="Noel B."/>
            <person name="Kuo A."/>
            <person name="Morin E."/>
            <person name="Chen J."/>
            <person name="Kohler A."/>
            <person name="Krizsan K."/>
            <person name="Balestrini R."/>
            <person name="Da Silva C."/>
            <person name="Montanini B."/>
            <person name="Hainaut M."/>
            <person name="Levati E."/>
            <person name="Barry K.W."/>
            <person name="Belfiori B."/>
            <person name="Cichocki N."/>
            <person name="Clum A."/>
            <person name="Dockter R.B."/>
            <person name="Fauchery L."/>
            <person name="Guy J."/>
            <person name="Iotti M."/>
            <person name="Le Tacon F."/>
            <person name="Lindquist E.A."/>
            <person name="Lipzen A."/>
            <person name="Malagnac F."/>
            <person name="Mello A."/>
            <person name="Molinier V."/>
            <person name="Miyauchi S."/>
            <person name="Poulain J."/>
            <person name="Riccioni C."/>
            <person name="Rubini A."/>
            <person name="Sitrit Y."/>
            <person name="Splivallo R."/>
            <person name="Traeger S."/>
            <person name="Wang M."/>
            <person name="Zifcakova L."/>
            <person name="Wipf D."/>
            <person name="Zambonelli A."/>
            <person name="Paolocci F."/>
            <person name="Nowrousian M."/>
            <person name="Ottonello S."/>
            <person name="Baldrian P."/>
            <person name="Spatafora J.W."/>
            <person name="Henrissat B."/>
            <person name="Nagy L.G."/>
            <person name="Aury J.M."/>
            <person name="Wincker P."/>
            <person name="Grigoriev I.V."/>
            <person name="Bonfante P."/>
            <person name="Martin F.M."/>
        </authorList>
    </citation>
    <scope>NUCLEOTIDE SEQUENCE [LARGE SCALE GENOMIC DNA]</scope>
    <source>
        <strain evidence="2 3">CCBAS932</strain>
    </source>
</reference>
<dbReference type="SMART" id="SM00555">
    <property type="entry name" value="GIT"/>
    <property type="match status" value="1"/>
</dbReference>
<evidence type="ECO:0000313" key="3">
    <source>
        <dbReference type="Proteomes" id="UP000277580"/>
    </source>
</evidence>
<dbReference type="PANTHER" id="PTHR21601:SF0">
    <property type="entry name" value="PROTEIN SPA2-RELATED"/>
    <property type="match status" value="1"/>
</dbReference>
<dbReference type="AlphaFoldDB" id="A0A3N4KK23"/>
<organism evidence="2 3">
    <name type="scientific">Morchella conica CCBAS932</name>
    <dbReference type="NCBI Taxonomy" id="1392247"/>
    <lineage>
        <taxon>Eukaryota</taxon>
        <taxon>Fungi</taxon>
        <taxon>Dikarya</taxon>
        <taxon>Ascomycota</taxon>
        <taxon>Pezizomycotina</taxon>
        <taxon>Pezizomycetes</taxon>
        <taxon>Pezizales</taxon>
        <taxon>Morchellaceae</taxon>
        <taxon>Morchella</taxon>
    </lineage>
</organism>
<dbReference type="STRING" id="1392247.A0A3N4KK23"/>
<evidence type="ECO:0000259" key="1">
    <source>
        <dbReference type="PROSITE" id="PS50181"/>
    </source>
</evidence>